<dbReference type="InterPro" id="IPR036047">
    <property type="entry name" value="F-box-like_dom_sf"/>
</dbReference>
<dbReference type="Pfam" id="PF12937">
    <property type="entry name" value="F-box-like"/>
    <property type="match status" value="1"/>
</dbReference>
<evidence type="ECO:0000256" key="1">
    <source>
        <dbReference type="SAM" id="MobiDB-lite"/>
    </source>
</evidence>
<dbReference type="GO" id="GO:0019005">
    <property type="term" value="C:SCF ubiquitin ligase complex"/>
    <property type="evidence" value="ECO:0007669"/>
    <property type="project" value="TreeGrafter"/>
</dbReference>
<organism evidence="3">
    <name type="scientific">Schistosoma haematobium</name>
    <name type="common">Blood fluke</name>
    <dbReference type="NCBI Taxonomy" id="6185"/>
    <lineage>
        <taxon>Eukaryota</taxon>
        <taxon>Metazoa</taxon>
        <taxon>Spiralia</taxon>
        <taxon>Lophotrochozoa</taxon>
        <taxon>Platyhelminthes</taxon>
        <taxon>Trematoda</taxon>
        <taxon>Digenea</taxon>
        <taxon>Strigeidida</taxon>
        <taxon>Schistosomatoidea</taxon>
        <taxon>Schistosomatidae</taxon>
        <taxon>Schistosoma</taxon>
    </lineage>
</organism>
<dbReference type="InterPro" id="IPR049588">
    <property type="entry name" value="DHX8_GH2-like"/>
</dbReference>
<name>A0A095A6V9_SCHHA</name>
<dbReference type="PROSITE" id="PS50181">
    <property type="entry name" value="FBOX"/>
    <property type="match status" value="1"/>
</dbReference>
<protein>
    <submittedName>
        <fullName evidence="3">F-box only protein 9</fullName>
    </submittedName>
</protein>
<dbReference type="EMBL" id="KL251856">
    <property type="protein sequence ID" value="KGB41394.1"/>
    <property type="molecule type" value="Genomic_DNA"/>
</dbReference>
<feature type="domain" description="F-box" evidence="2">
    <location>
        <begin position="44"/>
        <end position="95"/>
    </location>
</feature>
<proteinExistence type="predicted"/>
<feature type="region of interest" description="Disordered" evidence="1">
    <location>
        <begin position="427"/>
        <end position="451"/>
    </location>
</feature>
<dbReference type="AlphaFoldDB" id="A0A095A6V9"/>
<gene>
    <name evidence="3" type="ORF">MS3_09912</name>
</gene>
<reference evidence="3" key="1">
    <citation type="journal article" date="2012" name="Nat. Genet.">
        <title>Whole-genome sequence of Schistosoma haematobium.</title>
        <authorList>
            <person name="Young N.D."/>
            <person name="Jex A.R."/>
            <person name="Li B."/>
            <person name="Liu S."/>
            <person name="Yang L."/>
            <person name="Xiong Z."/>
            <person name="Li Y."/>
            <person name="Cantacessi C."/>
            <person name="Hall R.S."/>
            <person name="Xu X."/>
            <person name="Chen F."/>
            <person name="Wu X."/>
            <person name="Zerlotini A."/>
            <person name="Oliveira G."/>
            <person name="Hofmann A."/>
            <person name="Zhang G."/>
            <person name="Fang X."/>
            <person name="Kang Y."/>
            <person name="Campbell B.E."/>
            <person name="Loukas A."/>
            <person name="Ranganathan S."/>
            <person name="Rollinson D."/>
            <person name="Rinaldi G."/>
            <person name="Brindley P.J."/>
            <person name="Yang H."/>
            <person name="Wang J."/>
            <person name="Wang J."/>
            <person name="Gasser R.B."/>
        </authorList>
    </citation>
    <scope>NUCLEOTIDE SEQUENCE [LARGE SCALE GENOMIC DNA]</scope>
</reference>
<evidence type="ECO:0000313" key="3">
    <source>
        <dbReference type="EMBL" id="KGB41394.1"/>
    </source>
</evidence>
<accession>A0A095A6V9</accession>
<dbReference type="GO" id="GO:0031146">
    <property type="term" value="P:SCF-dependent proteasomal ubiquitin-dependent protein catabolic process"/>
    <property type="evidence" value="ECO:0007669"/>
    <property type="project" value="TreeGrafter"/>
</dbReference>
<dbReference type="PANTHER" id="PTHR12874">
    <property type="entry name" value="F-BOX ONLY PROTEIN 48-RELATED"/>
    <property type="match status" value="1"/>
</dbReference>
<dbReference type="Gene3D" id="1.20.1280.50">
    <property type="match status" value="1"/>
</dbReference>
<dbReference type="InterPro" id="IPR001810">
    <property type="entry name" value="F-box_dom"/>
</dbReference>
<dbReference type="GO" id="GO:0005737">
    <property type="term" value="C:cytoplasm"/>
    <property type="evidence" value="ECO:0007669"/>
    <property type="project" value="TreeGrafter"/>
</dbReference>
<dbReference type="CDD" id="cd21691">
    <property type="entry name" value="GH2-like_DHX8"/>
    <property type="match status" value="1"/>
</dbReference>
<dbReference type="CDD" id="cd22089">
    <property type="entry name" value="F-box_FBXO9"/>
    <property type="match status" value="1"/>
</dbReference>
<dbReference type="PANTHER" id="PTHR12874:SF29">
    <property type="entry name" value="F-BOX ONLY PROTEIN 9"/>
    <property type="match status" value="1"/>
</dbReference>
<evidence type="ECO:0000259" key="2">
    <source>
        <dbReference type="PROSITE" id="PS50181"/>
    </source>
</evidence>
<dbReference type="STRING" id="6185.A0A095A6V9"/>
<dbReference type="SUPFAM" id="SSF81383">
    <property type="entry name" value="F-box domain"/>
    <property type="match status" value="1"/>
</dbReference>
<sequence>MLFHLTVKISREEADLCNAFTKCIRHDSGYNGFYLQPMHKCSSSTHISVLPFELLLRIIRWTIGSHLNIRVLGVLSCVCRGFYLLANDNSIWRDICFKLWPVWLTYDNNNIGCNNQLNYLSSMNYTSWREMAIYRPQVLYHGEPEIGSSYKPVFKVVYYRGIRFHVSSNQISMFTAPLDPSSIVAVLSKSHQSLSSSVDVSLVGNNNNNNSNSEAVMKTAVSGTLLKGTYEWYDHDSIVCTLHQFSDKQNRPPIRRRQHLGPVVPQLTVTFTIITLVLYQILLSGFPTSYSEFSKSNTVMVVESDDSGFRQLEYFSLVSKVCTELTNHLGLDDKVLAEFVIHLAKKNPTFEKFKSALEKKGAEFTDPLIASILRLVEKMLPKKEKVTKKKALTSSSNKKDSELDVVKNKLELRKRLLPALCMPNEDPNDERLNVESENVEPCSDTDKKDGIRNKFVHPDELEEEFHSDNINNKKDCVDDVEALAMIKDLELLLSGAKENLKSVTKKVVYTISSCGIRMLSIPLIIRSKQ</sequence>